<reference evidence="3" key="2">
    <citation type="submission" date="2023-03" db="EMBL/GenBank/DDBJ databases">
        <authorList>
            <person name="Inwood S.N."/>
            <person name="Skelly J.G."/>
            <person name="Guhlin J."/>
            <person name="Harrop T.W.R."/>
            <person name="Goldson S.G."/>
            <person name="Dearden P.K."/>
        </authorList>
    </citation>
    <scope>NUCLEOTIDE SEQUENCE</scope>
    <source>
        <strain evidence="3">Lincoln</strain>
        <tissue evidence="3">Whole body</tissue>
    </source>
</reference>
<reference evidence="3" key="1">
    <citation type="journal article" date="2023" name="bioRxiv">
        <title>Scaffold-level genome assemblies of two parasitoid biocontrol wasps reveal the parthenogenesis mechanism and an associated novel virus.</title>
        <authorList>
            <person name="Inwood S."/>
            <person name="Skelly J."/>
            <person name="Guhlin J."/>
            <person name="Harrop T."/>
            <person name="Goldson S."/>
            <person name="Dearden P."/>
        </authorList>
    </citation>
    <scope>NUCLEOTIDE SEQUENCE</scope>
    <source>
        <strain evidence="3">Lincoln</strain>
        <tissue evidence="3">Whole body</tissue>
    </source>
</reference>
<gene>
    <name evidence="3" type="ORF">PV327_005005</name>
</gene>
<accession>A0AA39KN38</accession>
<evidence type="ECO:0000259" key="2">
    <source>
        <dbReference type="Pfam" id="PF00975"/>
    </source>
</evidence>
<evidence type="ECO:0000313" key="4">
    <source>
        <dbReference type="Proteomes" id="UP001168972"/>
    </source>
</evidence>
<sequence>MNSQNITEKKKNIKNTGNKDIITGMKLLIRSIGSETAQTEVLMKLQNKRVNKRHQVFLIPGIEGCGSIFSNLASNIKSPTTCLQLDNTRSNYLSIPDIANELWPHILSCNKGRRDFVITGYSFGSLIAIELARKFEAEGLTGRLILIDGAPELMNAIKDQHLAALNSEELETNVLLGIMDILTPTSSDSSELLIGLQQCTSWQEKLDKFVASIPAGTLALSTDYQRNFCTSIYNRLIALENYDISRMPPLRSSILLLKSSMLSVTNISNDYGLSAITREKIEIHTIEGNHITILDNTKVALAINNEPLEDADEFKATLMKQCAREATL</sequence>
<dbReference type="AlphaFoldDB" id="A0AA39KN38"/>
<name>A0AA39KN38_MICHY</name>
<dbReference type="EMBL" id="JAQQBR010001832">
    <property type="protein sequence ID" value="KAK0167633.1"/>
    <property type="molecule type" value="Genomic_DNA"/>
</dbReference>
<evidence type="ECO:0000256" key="1">
    <source>
        <dbReference type="ARBA" id="ARBA00012480"/>
    </source>
</evidence>
<protein>
    <recommendedName>
        <fullName evidence="1">oleoyl-[acyl-carrier-protein] hydrolase</fullName>
        <ecNumber evidence="1">3.1.2.14</ecNumber>
    </recommendedName>
</protein>
<feature type="domain" description="Thioesterase" evidence="2">
    <location>
        <begin position="55"/>
        <end position="300"/>
    </location>
</feature>
<evidence type="ECO:0000313" key="3">
    <source>
        <dbReference type="EMBL" id="KAK0167633.1"/>
    </source>
</evidence>
<dbReference type="InterPro" id="IPR029058">
    <property type="entry name" value="AB_hydrolase_fold"/>
</dbReference>
<organism evidence="3 4">
    <name type="scientific">Microctonus hyperodae</name>
    <name type="common">Parasitoid wasp</name>
    <dbReference type="NCBI Taxonomy" id="165561"/>
    <lineage>
        <taxon>Eukaryota</taxon>
        <taxon>Metazoa</taxon>
        <taxon>Ecdysozoa</taxon>
        <taxon>Arthropoda</taxon>
        <taxon>Hexapoda</taxon>
        <taxon>Insecta</taxon>
        <taxon>Pterygota</taxon>
        <taxon>Neoptera</taxon>
        <taxon>Endopterygota</taxon>
        <taxon>Hymenoptera</taxon>
        <taxon>Apocrita</taxon>
        <taxon>Ichneumonoidea</taxon>
        <taxon>Braconidae</taxon>
        <taxon>Euphorinae</taxon>
        <taxon>Microctonus</taxon>
    </lineage>
</organism>
<dbReference type="Gene3D" id="3.40.50.1820">
    <property type="entry name" value="alpha/beta hydrolase"/>
    <property type="match status" value="1"/>
</dbReference>
<dbReference type="InterPro" id="IPR001031">
    <property type="entry name" value="Thioesterase"/>
</dbReference>
<dbReference type="GO" id="GO:0016297">
    <property type="term" value="F:fatty acyl-[ACP] hydrolase activity"/>
    <property type="evidence" value="ECO:0007669"/>
    <property type="project" value="UniProtKB-EC"/>
</dbReference>
<dbReference type="Proteomes" id="UP001168972">
    <property type="component" value="Unassembled WGS sequence"/>
</dbReference>
<dbReference type="EC" id="3.1.2.14" evidence="1"/>
<proteinExistence type="predicted"/>
<dbReference type="Pfam" id="PF00975">
    <property type="entry name" value="Thioesterase"/>
    <property type="match status" value="1"/>
</dbReference>
<dbReference type="SUPFAM" id="SSF53474">
    <property type="entry name" value="alpha/beta-Hydrolases"/>
    <property type="match status" value="1"/>
</dbReference>
<keyword evidence="4" id="KW-1185">Reference proteome</keyword>
<comment type="caution">
    <text evidence="3">The sequence shown here is derived from an EMBL/GenBank/DDBJ whole genome shotgun (WGS) entry which is preliminary data.</text>
</comment>